<dbReference type="PRINTS" id="PR01217">
    <property type="entry name" value="PRICHEXTENSN"/>
</dbReference>
<feature type="region of interest" description="Disordered" evidence="1">
    <location>
        <begin position="1"/>
        <end position="29"/>
    </location>
</feature>
<name>A0A0L0S0R4_ALLM3</name>
<dbReference type="AlphaFoldDB" id="A0A0L0S0R4"/>
<organism evidence="2 3">
    <name type="scientific">Allomyces macrogynus (strain ATCC 38327)</name>
    <name type="common">Allomyces javanicus var. macrogynus</name>
    <dbReference type="NCBI Taxonomy" id="578462"/>
    <lineage>
        <taxon>Eukaryota</taxon>
        <taxon>Fungi</taxon>
        <taxon>Fungi incertae sedis</taxon>
        <taxon>Blastocladiomycota</taxon>
        <taxon>Blastocladiomycetes</taxon>
        <taxon>Blastocladiales</taxon>
        <taxon>Blastocladiaceae</taxon>
        <taxon>Allomyces</taxon>
    </lineage>
</organism>
<proteinExistence type="predicted"/>
<dbReference type="VEuPathDB" id="FungiDB:AMAG_17853"/>
<evidence type="ECO:0000313" key="2">
    <source>
        <dbReference type="EMBL" id="KNE55970.1"/>
    </source>
</evidence>
<keyword evidence="3" id="KW-1185">Reference proteome</keyword>
<evidence type="ECO:0000313" key="3">
    <source>
        <dbReference type="Proteomes" id="UP000054350"/>
    </source>
</evidence>
<gene>
    <name evidence="2" type="ORF">AMAG_17853</name>
</gene>
<sequence length="201" mass="21811">MPAPIPSPPAFATVPFPPPPPPMDLPMEDLPAPPAPMLWEAPEYRGAPAFSDLAPAYATLPPPPPPPAVMPAPIPSPPAFAPVPFPPPPPPMDLPMEDLPAPPAPMLWEAPVPRRRVDSRHAAAATRRHGGGAPRGSDNASSYAMQLAHLRRQYSSTVQDMRRLDQMVQSQVVPQVHALHGFASDRVARLERFVHHRARIF</sequence>
<dbReference type="Proteomes" id="UP000054350">
    <property type="component" value="Unassembled WGS sequence"/>
</dbReference>
<reference evidence="2 3" key="1">
    <citation type="submission" date="2009-11" db="EMBL/GenBank/DDBJ databases">
        <title>Annotation of Allomyces macrogynus ATCC 38327.</title>
        <authorList>
            <consortium name="The Broad Institute Genome Sequencing Platform"/>
            <person name="Russ C."/>
            <person name="Cuomo C."/>
            <person name="Burger G."/>
            <person name="Gray M.W."/>
            <person name="Holland P.W.H."/>
            <person name="King N."/>
            <person name="Lang F.B.F."/>
            <person name="Roger A.J."/>
            <person name="Ruiz-Trillo I."/>
            <person name="Young S.K."/>
            <person name="Zeng Q."/>
            <person name="Gargeya S."/>
            <person name="Fitzgerald M."/>
            <person name="Haas B."/>
            <person name="Abouelleil A."/>
            <person name="Alvarado L."/>
            <person name="Arachchi H.M."/>
            <person name="Berlin A."/>
            <person name="Chapman S.B."/>
            <person name="Gearin G."/>
            <person name="Goldberg J."/>
            <person name="Griggs A."/>
            <person name="Gujja S."/>
            <person name="Hansen M."/>
            <person name="Heiman D."/>
            <person name="Howarth C."/>
            <person name="Larimer J."/>
            <person name="Lui A."/>
            <person name="MacDonald P.J.P."/>
            <person name="McCowen C."/>
            <person name="Montmayeur A."/>
            <person name="Murphy C."/>
            <person name="Neiman D."/>
            <person name="Pearson M."/>
            <person name="Priest M."/>
            <person name="Roberts A."/>
            <person name="Saif S."/>
            <person name="Shea T."/>
            <person name="Sisk P."/>
            <person name="Stolte C."/>
            <person name="Sykes S."/>
            <person name="Wortman J."/>
            <person name="Nusbaum C."/>
            <person name="Birren B."/>
        </authorList>
    </citation>
    <scope>NUCLEOTIDE SEQUENCE [LARGE SCALE GENOMIC DNA]</scope>
    <source>
        <strain evidence="2 3">ATCC 38327</strain>
    </source>
</reference>
<reference evidence="3" key="2">
    <citation type="submission" date="2009-11" db="EMBL/GenBank/DDBJ databases">
        <title>The Genome Sequence of Allomyces macrogynus strain ATCC 38327.</title>
        <authorList>
            <consortium name="The Broad Institute Genome Sequencing Platform"/>
            <person name="Russ C."/>
            <person name="Cuomo C."/>
            <person name="Shea T."/>
            <person name="Young S.K."/>
            <person name="Zeng Q."/>
            <person name="Koehrsen M."/>
            <person name="Haas B."/>
            <person name="Borodovsky M."/>
            <person name="Guigo R."/>
            <person name="Alvarado L."/>
            <person name="Berlin A."/>
            <person name="Borenstein D."/>
            <person name="Chen Z."/>
            <person name="Engels R."/>
            <person name="Freedman E."/>
            <person name="Gellesch M."/>
            <person name="Goldberg J."/>
            <person name="Griggs A."/>
            <person name="Gujja S."/>
            <person name="Heiman D."/>
            <person name="Hepburn T."/>
            <person name="Howarth C."/>
            <person name="Jen D."/>
            <person name="Larson L."/>
            <person name="Lewis B."/>
            <person name="Mehta T."/>
            <person name="Park D."/>
            <person name="Pearson M."/>
            <person name="Roberts A."/>
            <person name="Saif S."/>
            <person name="Shenoy N."/>
            <person name="Sisk P."/>
            <person name="Stolte C."/>
            <person name="Sykes S."/>
            <person name="Walk T."/>
            <person name="White J."/>
            <person name="Yandava C."/>
            <person name="Burger G."/>
            <person name="Gray M.W."/>
            <person name="Holland P.W.H."/>
            <person name="King N."/>
            <person name="Lang F.B.F."/>
            <person name="Roger A.J."/>
            <person name="Ruiz-Trillo I."/>
            <person name="Lander E."/>
            <person name="Nusbaum C."/>
        </authorList>
    </citation>
    <scope>NUCLEOTIDE SEQUENCE [LARGE SCALE GENOMIC DNA]</scope>
    <source>
        <strain evidence="3">ATCC 38327</strain>
    </source>
</reference>
<accession>A0A0L0S0R4</accession>
<feature type="compositionally biased region" description="Pro residues" evidence="1">
    <location>
        <begin position="1"/>
        <end position="24"/>
    </location>
</feature>
<feature type="region of interest" description="Disordered" evidence="1">
    <location>
        <begin position="121"/>
        <end position="140"/>
    </location>
</feature>
<dbReference type="EMBL" id="GG745329">
    <property type="protein sequence ID" value="KNE55970.1"/>
    <property type="molecule type" value="Genomic_DNA"/>
</dbReference>
<protein>
    <submittedName>
        <fullName evidence="2">Uncharacterized protein</fullName>
    </submittedName>
</protein>
<evidence type="ECO:0000256" key="1">
    <source>
        <dbReference type="SAM" id="MobiDB-lite"/>
    </source>
</evidence>